<dbReference type="PANTHER" id="PTHR23502">
    <property type="entry name" value="MAJOR FACILITATOR SUPERFAMILY"/>
    <property type="match status" value="1"/>
</dbReference>
<feature type="transmembrane region" description="Helical" evidence="6">
    <location>
        <begin position="187"/>
        <end position="206"/>
    </location>
</feature>
<dbReference type="Pfam" id="PF07690">
    <property type="entry name" value="MFS_1"/>
    <property type="match status" value="1"/>
</dbReference>
<dbReference type="EMBL" id="JAVRRG010000353">
    <property type="protein sequence ID" value="KAK5071417.1"/>
    <property type="molecule type" value="Genomic_DNA"/>
</dbReference>
<dbReference type="InterPro" id="IPR020846">
    <property type="entry name" value="MFS_dom"/>
</dbReference>
<keyword evidence="5 6" id="KW-0472">Membrane</keyword>
<keyword evidence="3 6" id="KW-0812">Transmembrane</keyword>
<dbReference type="PANTHER" id="PTHR23502:SF51">
    <property type="entry name" value="QUINIDINE RESISTANCE PROTEIN 1-RELATED"/>
    <property type="match status" value="1"/>
</dbReference>
<name>A0ABR0JV67_9EURO</name>
<keyword evidence="4 6" id="KW-1133">Transmembrane helix</keyword>
<feature type="domain" description="Major facilitator superfamily (MFS) profile" evidence="7">
    <location>
        <begin position="32"/>
        <end position="382"/>
    </location>
</feature>
<evidence type="ECO:0000256" key="6">
    <source>
        <dbReference type="SAM" id="Phobius"/>
    </source>
</evidence>
<feature type="transmembrane region" description="Helical" evidence="6">
    <location>
        <begin position="31"/>
        <end position="54"/>
    </location>
</feature>
<feature type="transmembrane region" description="Helical" evidence="6">
    <location>
        <begin position="359"/>
        <end position="376"/>
    </location>
</feature>
<proteinExistence type="predicted"/>
<sequence length="382" mass="41594">MSGTYEDGKEGGHDCDRAQPYTCFSTTKKRLIVFLVAVAGFFSPFSAFIFFPAIDDVAAALRTTVQLVNLTITLYLIIQGVVPSIFGEVSERFGRRPTYLTVLIIYVAASIGLALQDSYGALLVLRMLQSAGSSGTIALAYGVIADIAAPHERGGYVGAAHVGFNSAPSFGPILGGVLTQKTGWKSIFWFMAGLASLVLILILLLLPETSRSLVDNGRLSPTGINRALVDLARQHRENEQIQMHRARLKVPSIMPPLRIIFQRGTGTVMASNAVFYMKYSCVLTSLAPLLQEVHELSVLQSGLCYLSFGVSCAAASYGVGQIANYDYRATARAHGLAVDRVKGDELLQFPIEKARLRTIWVYIFLSSSCTLGYGWVRGDRYL</sequence>
<accession>A0ABR0JV67</accession>
<gene>
    <name evidence="8" type="ORF">LTR24_010541</name>
</gene>
<keyword evidence="2" id="KW-0813">Transport</keyword>
<dbReference type="SUPFAM" id="SSF103473">
    <property type="entry name" value="MFS general substrate transporter"/>
    <property type="match status" value="1"/>
</dbReference>
<organism evidence="8 9">
    <name type="scientific">Lithohypha guttulata</name>
    <dbReference type="NCBI Taxonomy" id="1690604"/>
    <lineage>
        <taxon>Eukaryota</taxon>
        <taxon>Fungi</taxon>
        <taxon>Dikarya</taxon>
        <taxon>Ascomycota</taxon>
        <taxon>Pezizomycotina</taxon>
        <taxon>Eurotiomycetes</taxon>
        <taxon>Chaetothyriomycetidae</taxon>
        <taxon>Chaetothyriales</taxon>
        <taxon>Trichomeriaceae</taxon>
        <taxon>Lithohypha</taxon>
    </lineage>
</organism>
<dbReference type="Proteomes" id="UP001345013">
    <property type="component" value="Unassembled WGS sequence"/>
</dbReference>
<evidence type="ECO:0000259" key="7">
    <source>
        <dbReference type="PROSITE" id="PS50850"/>
    </source>
</evidence>
<feature type="transmembrane region" description="Helical" evidence="6">
    <location>
        <begin position="66"/>
        <end position="86"/>
    </location>
</feature>
<evidence type="ECO:0000313" key="8">
    <source>
        <dbReference type="EMBL" id="KAK5071417.1"/>
    </source>
</evidence>
<dbReference type="InterPro" id="IPR011701">
    <property type="entry name" value="MFS"/>
</dbReference>
<evidence type="ECO:0000256" key="2">
    <source>
        <dbReference type="ARBA" id="ARBA00022448"/>
    </source>
</evidence>
<comment type="subcellular location">
    <subcellularLocation>
        <location evidence="1">Membrane</location>
        <topology evidence="1">Multi-pass membrane protein</topology>
    </subcellularLocation>
</comment>
<protein>
    <recommendedName>
        <fullName evidence="7">Major facilitator superfamily (MFS) profile domain-containing protein</fullName>
    </recommendedName>
</protein>
<feature type="transmembrane region" description="Helical" evidence="6">
    <location>
        <begin position="98"/>
        <end position="115"/>
    </location>
</feature>
<evidence type="ECO:0000256" key="1">
    <source>
        <dbReference type="ARBA" id="ARBA00004141"/>
    </source>
</evidence>
<dbReference type="InterPro" id="IPR036259">
    <property type="entry name" value="MFS_trans_sf"/>
</dbReference>
<evidence type="ECO:0000256" key="4">
    <source>
        <dbReference type="ARBA" id="ARBA00022989"/>
    </source>
</evidence>
<reference evidence="8 9" key="1">
    <citation type="submission" date="2023-08" db="EMBL/GenBank/DDBJ databases">
        <title>Black Yeasts Isolated from many extreme environments.</title>
        <authorList>
            <person name="Coleine C."/>
            <person name="Stajich J.E."/>
            <person name="Selbmann L."/>
        </authorList>
    </citation>
    <scope>NUCLEOTIDE SEQUENCE [LARGE SCALE GENOMIC DNA]</scope>
    <source>
        <strain evidence="8 9">CCFEE 5885</strain>
    </source>
</reference>
<evidence type="ECO:0000256" key="3">
    <source>
        <dbReference type="ARBA" id="ARBA00022692"/>
    </source>
</evidence>
<dbReference type="Gene3D" id="1.20.1720.10">
    <property type="entry name" value="Multidrug resistance protein D"/>
    <property type="match status" value="1"/>
</dbReference>
<dbReference type="PROSITE" id="PS50850">
    <property type="entry name" value="MFS"/>
    <property type="match status" value="1"/>
</dbReference>
<evidence type="ECO:0000313" key="9">
    <source>
        <dbReference type="Proteomes" id="UP001345013"/>
    </source>
</evidence>
<evidence type="ECO:0000256" key="5">
    <source>
        <dbReference type="ARBA" id="ARBA00023136"/>
    </source>
</evidence>
<comment type="caution">
    <text evidence="8">The sequence shown here is derived from an EMBL/GenBank/DDBJ whole genome shotgun (WGS) entry which is preliminary data.</text>
</comment>
<keyword evidence="9" id="KW-1185">Reference proteome</keyword>